<keyword evidence="1" id="KW-0808">Transferase</keyword>
<feature type="domain" description="N-acetyltransferase" evidence="3">
    <location>
        <begin position="8"/>
        <end position="182"/>
    </location>
</feature>
<comment type="caution">
    <text evidence="4">The sequence shown here is derived from an EMBL/GenBank/DDBJ whole genome shotgun (WGS) entry which is preliminary data.</text>
</comment>
<dbReference type="CDD" id="cd04301">
    <property type="entry name" value="NAT_SF"/>
    <property type="match status" value="1"/>
</dbReference>
<sequence>MTDVHADIAIRRISTDEARERAAPLAQALADVLIDCVEGGASVSFMLPLTREKALGFWYGVLQAAASKERVLLVAETTAGRILGTVQLITAQPDNQPHRADVAKMLVHRDARRRGVAAQLMAAVERAARDQGKTVLVLDTVTGGDAERLYQRAGWQTVGTVPNFALMPDGAYCATTFFHKQL</sequence>
<keyword evidence="5" id="KW-1185">Reference proteome</keyword>
<accession>A0ABW9WGG9</accession>
<organism evidence="4 5">
    <name type="scientific">Duganella margarita</name>
    <dbReference type="NCBI Taxonomy" id="2692170"/>
    <lineage>
        <taxon>Bacteria</taxon>
        <taxon>Pseudomonadati</taxon>
        <taxon>Pseudomonadota</taxon>
        <taxon>Betaproteobacteria</taxon>
        <taxon>Burkholderiales</taxon>
        <taxon>Oxalobacteraceae</taxon>
        <taxon>Telluria group</taxon>
        <taxon>Duganella</taxon>
    </lineage>
</organism>
<evidence type="ECO:0000256" key="1">
    <source>
        <dbReference type="ARBA" id="ARBA00022679"/>
    </source>
</evidence>
<dbReference type="Gene3D" id="3.40.630.30">
    <property type="match status" value="1"/>
</dbReference>
<dbReference type="InterPro" id="IPR050832">
    <property type="entry name" value="Bact_Acetyltransf"/>
</dbReference>
<name>A0ABW9WGG9_9BURK</name>
<protein>
    <submittedName>
        <fullName evidence="4">GNAT family N-acetyltransferase</fullName>
    </submittedName>
</protein>
<dbReference type="RefSeq" id="WP_161045199.1">
    <property type="nucleotide sequence ID" value="NZ_WWCS01000006.1"/>
</dbReference>
<evidence type="ECO:0000313" key="4">
    <source>
        <dbReference type="EMBL" id="MYN40153.1"/>
    </source>
</evidence>
<evidence type="ECO:0000256" key="2">
    <source>
        <dbReference type="ARBA" id="ARBA00023315"/>
    </source>
</evidence>
<gene>
    <name evidence="4" type="ORF">GTP55_12290</name>
</gene>
<dbReference type="InterPro" id="IPR000182">
    <property type="entry name" value="GNAT_dom"/>
</dbReference>
<evidence type="ECO:0000259" key="3">
    <source>
        <dbReference type="PROSITE" id="PS51186"/>
    </source>
</evidence>
<evidence type="ECO:0000313" key="5">
    <source>
        <dbReference type="Proteomes" id="UP000466332"/>
    </source>
</evidence>
<dbReference type="Proteomes" id="UP000466332">
    <property type="component" value="Unassembled WGS sequence"/>
</dbReference>
<dbReference type="SUPFAM" id="SSF55729">
    <property type="entry name" value="Acyl-CoA N-acyltransferases (Nat)"/>
    <property type="match status" value="1"/>
</dbReference>
<dbReference type="Pfam" id="PF00583">
    <property type="entry name" value="Acetyltransf_1"/>
    <property type="match status" value="1"/>
</dbReference>
<dbReference type="EMBL" id="WWCS01000006">
    <property type="protein sequence ID" value="MYN40153.1"/>
    <property type="molecule type" value="Genomic_DNA"/>
</dbReference>
<proteinExistence type="predicted"/>
<reference evidence="4 5" key="1">
    <citation type="submission" date="2019-12" db="EMBL/GenBank/DDBJ databases">
        <title>Novel species isolated from a subtropical stream in China.</title>
        <authorList>
            <person name="Lu H."/>
        </authorList>
    </citation>
    <scope>NUCLEOTIDE SEQUENCE [LARGE SCALE GENOMIC DNA]</scope>
    <source>
        <strain evidence="4 5">FT109W</strain>
    </source>
</reference>
<keyword evidence="2" id="KW-0012">Acyltransferase</keyword>
<dbReference type="PROSITE" id="PS51186">
    <property type="entry name" value="GNAT"/>
    <property type="match status" value="1"/>
</dbReference>
<dbReference type="InterPro" id="IPR016181">
    <property type="entry name" value="Acyl_CoA_acyltransferase"/>
</dbReference>
<dbReference type="PANTHER" id="PTHR43877">
    <property type="entry name" value="AMINOALKYLPHOSPHONATE N-ACETYLTRANSFERASE-RELATED-RELATED"/>
    <property type="match status" value="1"/>
</dbReference>
<dbReference type="PANTHER" id="PTHR43877:SF1">
    <property type="entry name" value="ACETYLTRANSFERASE"/>
    <property type="match status" value="1"/>
</dbReference>